<dbReference type="EMBL" id="AAWS01000022">
    <property type="protein sequence ID" value="EAY27583.1"/>
    <property type="molecule type" value="Genomic_DNA"/>
</dbReference>
<keyword evidence="4" id="KW-1185">Reference proteome</keyword>
<organism evidence="3 4">
    <name type="scientific">Microscilla marina ATCC 23134</name>
    <dbReference type="NCBI Taxonomy" id="313606"/>
    <lineage>
        <taxon>Bacteria</taxon>
        <taxon>Pseudomonadati</taxon>
        <taxon>Bacteroidota</taxon>
        <taxon>Cytophagia</taxon>
        <taxon>Cytophagales</taxon>
        <taxon>Microscillaceae</taxon>
        <taxon>Microscilla</taxon>
    </lineage>
</organism>
<dbReference type="AlphaFoldDB" id="A1ZPS8"/>
<keyword evidence="2" id="KW-0812">Transmembrane</keyword>
<feature type="transmembrane region" description="Helical" evidence="2">
    <location>
        <begin position="139"/>
        <end position="156"/>
    </location>
</feature>
<keyword evidence="1" id="KW-0175">Coiled coil</keyword>
<evidence type="ECO:0000313" key="3">
    <source>
        <dbReference type="EMBL" id="EAY27583.1"/>
    </source>
</evidence>
<reference evidence="3 4" key="1">
    <citation type="submission" date="2007-01" db="EMBL/GenBank/DDBJ databases">
        <authorList>
            <person name="Haygood M."/>
            <person name="Podell S."/>
            <person name="Anderson C."/>
            <person name="Hopkinson B."/>
            <person name="Roe K."/>
            <person name="Barbeau K."/>
            <person name="Gaasterland T."/>
            <person name="Ferriera S."/>
            <person name="Johnson J."/>
            <person name="Kravitz S."/>
            <person name="Beeson K."/>
            <person name="Sutton G."/>
            <person name="Rogers Y.-H."/>
            <person name="Friedman R."/>
            <person name="Frazier M."/>
            <person name="Venter J.C."/>
        </authorList>
    </citation>
    <scope>NUCLEOTIDE SEQUENCE [LARGE SCALE GENOMIC DNA]</scope>
    <source>
        <strain evidence="3 4">ATCC 23134</strain>
    </source>
</reference>
<evidence type="ECO:0000256" key="2">
    <source>
        <dbReference type="SAM" id="Phobius"/>
    </source>
</evidence>
<name>A1ZPS8_MICM2</name>
<dbReference type="RefSeq" id="WP_002699224.1">
    <property type="nucleotide sequence ID" value="NZ_AAWS01000022.1"/>
</dbReference>
<gene>
    <name evidence="3" type="ORF">M23134_02830</name>
</gene>
<feature type="coiled-coil region" evidence="1">
    <location>
        <begin position="1"/>
        <end position="28"/>
    </location>
</feature>
<evidence type="ECO:0000256" key="1">
    <source>
        <dbReference type="SAM" id="Coils"/>
    </source>
</evidence>
<feature type="transmembrane region" description="Helical" evidence="2">
    <location>
        <begin position="113"/>
        <end position="133"/>
    </location>
</feature>
<dbReference type="Proteomes" id="UP000004095">
    <property type="component" value="Unassembled WGS sequence"/>
</dbReference>
<proteinExistence type="predicted"/>
<sequence length="167" mass="20083">MKQKNNYLQNFKQELAKTMKRKLVAERKGILCLDNLELVAEKLDKHSKKCGECKRMKEILLEYIMELQYLDYNLFFDPKRKHELDTLVEKKCLCVIRHLKKKHHYRGVLENRITCVFIGFFSAIMLLIVNWFIAFGWHWLLSFPMITISWLIGYTLDKRNIKKGWAI</sequence>
<evidence type="ECO:0000313" key="4">
    <source>
        <dbReference type="Proteomes" id="UP000004095"/>
    </source>
</evidence>
<keyword evidence="2" id="KW-1133">Transmembrane helix</keyword>
<comment type="caution">
    <text evidence="3">The sequence shown here is derived from an EMBL/GenBank/DDBJ whole genome shotgun (WGS) entry which is preliminary data.</text>
</comment>
<protein>
    <submittedName>
        <fullName evidence="3">Uncharacterized protein</fullName>
    </submittedName>
</protein>
<accession>A1ZPS8</accession>
<keyword evidence="2" id="KW-0472">Membrane</keyword>